<sequence length="466" mass="51223">MRGILSYGAYIPYNRLQRKKIKEFFGTSTFAGEKAVANFDEDTVSMSVEAAFDCLDGLDEKKVDSVYFATTSGPYVEKSSISTITKALDLQENVRGIEAAHSLRAGSSSLLSALNQNGTTLVVASDSQIGGPSGSNEQLFGDGAVSFLVGDGEDIIAKLIDSVSMQEEIVGEWRNEGDSFVHNWEERFVSTVFLSSINKLVAELLQKNNIEIANLSKAAISVPGTRGYQKVAQQLGLNKDQIQNPLFDQIGQAGSAHPGMVLVSALEEAKPGDKILLVSYAEGTDLMLFEVTDSISKLSERRGIKGYLDIKDNELPYSSYLKRKGLLETEPPRRPATDRPSAPAMYRNYDQNLGFYGSKCQACGTPQFPKQRVCAECQTKDQMEDYRFVGRTAKIATYTLDFLAPTPAPPALIAVIDFEGGGRIMCEVTDCNPKEIEIGMEVELTFRKLFEAGGIHNYFWKARPKR</sequence>
<organism evidence="3 4">
    <name type="scientific">Pueribacillus theae</name>
    <dbReference type="NCBI Taxonomy" id="2171751"/>
    <lineage>
        <taxon>Bacteria</taxon>
        <taxon>Bacillati</taxon>
        <taxon>Bacillota</taxon>
        <taxon>Bacilli</taxon>
        <taxon>Bacillales</taxon>
        <taxon>Bacillaceae</taxon>
        <taxon>Pueribacillus</taxon>
    </lineage>
</organism>
<keyword evidence="4" id="KW-1185">Reference proteome</keyword>
<evidence type="ECO:0000313" key="3">
    <source>
        <dbReference type="EMBL" id="PWA09204.1"/>
    </source>
</evidence>
<dbReference type="GO" id="GO:0016746">
    <property type="term" value="F:acyltransferase activity"/>
    <property type="evidence" value="ECO:0007669"/>
    <property type="project" value="InterPro"/>
</dbReference>
<accession>A0A2U1JW78</accession>
<protein>
    <submittedName>
        <fullName evidence="3">3-hydroxy-3-methylglutaryl CoA synthase</fullName>
    </submittedName>
</protein>
<proteinExistence type="predicted"/>
<dbReference type="AlphaFoldDB" id="A0A2U1JW78"/>
<dbReference type="InterPro" id="IPR002878">
    <property type="entry name" value="ChsH2_C"/>
</dbReference>
<dbReference type="RefSeq" id="WP_116555436.1">
    <property type="nucleotide sequence ID" value="NZ_QCZG01000031.1"/>
</dbReference>
<feature type="domain" description="ChsH2 rubredoxin-like zinc ribbon" evidence="2">
    <location>
        <begin position="355"/>
        <end position="378"/>
    </location>
</feature>
<dbReference type="OrthoDB" id="9785144at2"/>
<dbReference type="PANTHER" id="PTHR34075:SF5">
    <property type="entry name" value="BLR3430 PROTEIN"/>
    <property type="match status" value="1"/>
</dbReference>
<dbReference type="EMBL" id="QCZG01000031">
    <property type="protein sequence ID" value="PWA09204.1"/>
    <property type="molecule type" value="Genomic_DNA"/>
</dbReference>
<dbReference type="InterPro" id="IPR022002">
    <property type="entry name" value="ChsH2_Znr"/>
</dbReference>
<dbReference type="Pfam" id="PF12172">
    <property type="entry name" value="zf-ChsH2"/>
    <property type="match status" value="1"/>
</dbReference>
<dbReference type="InterPro" id="IPR012340">
    <property type="entry name" value="NA-bd_OB-fold"/>
</dbReference>
<dbReference type="Pfam" id="PF01796">
    <property type="entry name" value="OB_ChsH2_C"/>
    <property type="match status" value="1"/>
</dbReference>
<feature type="domain" description="ChsH2 C-terminal OB-fold" evidence="1">
    <location>
        <begin position="387"/>
        <end position="447"/>
    </location>
</feature>
<evidence type="ECO:0000259" key="1">
    <source>
        <dbReference type="Pfam" id="PF01796"/>
    </source>
</evidence>
<dbReference type="Proteomes" id="UP000245998">
    <property type="component" value="Unassembled WGS sequence"/>
</dbReference>
<name>A0A2U1JW78_9BACI</name>
<dbReference type="InterPro" id="IPR052513">
    <property type="entry name" value="Thioester_dehydratase-like"/>
</dbReference>
<dbReference type="PANTHER" id="PTHR34075">
    <property type="entry name" value="BLR3430 PROTEIN"/>
    <property type="match status" value="1"/>
</dbReference>
<evidence type="ECO:0000259" key="2">
    <source>
        <dbReference type="Pfam" id="PF12172"/>
    </source>
</evidence>
<dbReference type="CDD" id="cd00827">
    <property type="entry name" value="init_cond_enzymes"/>
    <property type="match status" value="1"/>
</dbReference>
<evidence type="ECO:0000313" key="4">
    <source>
        <dbReference type="Proteomes" id="UP000245998"/>
    </source>
</evidence>
<dbReference type="Gene3D" id="3.40.47.10">
    <property type="match status" value="1"/>
</dbReference>
<gene>
    <name evidence="3" type="ORF">DCC39_13550</name>
</gene>
<dbReference type="SUPFAM" id="SSF53901">
    <property type="entry name" value="Thiolase-like"/>
    <property type="match status" value="2"/>
</dbReference>
<dbReference type="InterPro" id="IPR016039">
    <property type="entry name" value="Thiolase-like"/>
</dbReference>
<comment type="caution">
    <text evidence="3">The sequence shown here is derived from an EMBL/GenBank/DDBJ whole genome shotgun (WGS) entry which is preliminary data.</text>
</comment>
<reference evidence="3 4" key="1">
    <citation type="submission" date="2018-04" db="EMBL/GenBank/DDBJ databases">
        <title>Camelliibacillus theae gen. nov., sp. nov., isolated from Pu'er tea.</title>
        <authorList>
            <person name="Niu L."/>
        </authorList>
    </citation>
    <scope>NUCLEOTIDE SEQUENCE [LARGE SCALE GENOMIC DNA]</scope>
    <source>
        <strain evidence="3 4">T8</strain>
    </source>
</reference>
<dbReference type="SUPFAM" id="SSF50249">
    <property type="entry name" value="Nucleic acid-binding proteins"/>
    <property type="match status" value="1"/>
</dbReference>